<accession>A0A1M4VSU1</accession>
<reference evidence="3" key="1">
    <citation type="submission" date="2016-11" db="EMBL/GenBank/DDBJ databases">
        <authorList>
            <person name="Varghese N."/>
            <person name="Submissions S."/>
        </authorList>
    </citation>
    <scope>NUCLEOTIDE SEQUENCE [LARGE SCALE GENOMIC DNA]</scope>
    <source>
        <strain evidence="3">CGMCC 1.7063</strain>
    </source>
</reference>
<dbReference type="STRING" id="494016.SAMN04487965_0503"/>
<proteinExistence type="predicted"/>
<dbReference type="Pfam" id="PF01370">
    <property type="entry name" value="Epimerase"/>
    <property type="match status" value="1"/>
</dbReference>
<dbReference type="AlphaFoldDB" id="A0A1M4VSU1"/>
<dbReference type="GO" id="GO:0004029">
    <property type="term" value="F:aldehyde dehydrogenase (NAD+) activity"/>
    <property type="evidence" value="ECO:0007669"/>
    <property type="project" value="TreeGrafter"/>
</dbReference>
<organism evidence="2 3">
    <name type="scientific">Microbulbifer donghaiensis</name>
    <dbReference type="NCBI Taxonomy" id="494016"/>
    <lineage>
        <taxon>Bacteria</taxon>
        <taxon>Pseudomonadati</taxon>
        <taxon>Pseudomonadota</taxon>
        <taxon>Gammaproteobacteria</taxon>
        <taxon>Cellvibrionales</taxon>
        <taxon>Microbulbiferaceae</taxon>
        <taxon>Microbulbifer</taxon>
    </lineage>
</organism>
<dbReference type="RefSeq" id="WP_073271113.1">
    <property type="nucleotide sequence ID" value="NZ_FQVA01000001.1"/>
</dbReference>
<sequence length="340" mass="36860">MSRLTSAFVTGAGGFIGRHLVRQLLAEEVSVVALMMPGEPVPAEWGDRVRTVIGDVRQLTALVDEIGPMDTIFHLAAVVGDWGAKQTHVDITVHGTEQAIELALRWNAHFVVTTSICAYASALARGSLDEDSPLGKVSSPYEYCKQEQERVTREGVERDGLKATIIRPANVFGVGSGPWVNLMADMLRQQKPCLLGSGEWDAGLVHVRNLVAMLIAAARSDCTSADIFVAADGYGVTWKKYLSRLAQLLGAPQPTSVPNWLARSLAPVLEWLGHLLQQEERPLITRQSFRLMGGPNEFSTLKAKRLLGYTPAVSFEQAMQELSEHFGSAQPSSSAPAATS</sequence>
<dbReference type="Gene3D" id="3.40.50.720">
    <property type="entry name" value="NAD(P)-binding Rossmann-like Domain"/>
    <property type="match status" value="1"/>
</dbReference>
<feature type="domain" description="NAD-dependent epimerase/dehydratase" evidence="1">
    <location>
        <begin position="8"/>
        <end position="220"/>
    </location>
</feature>
<dbReference type="PANTHER" id="PTHR48079">
    <property type="entry name" value="PROTEIN YEEZ"/>
    <property type="match status" value="1"/>
</dbReference>
<dbReference type="Proteomes" id="UP000184170">
    <property type="component" value="Unassembled WGS sequence"/>
</dbReference>
<gene>
    <name evidence="2" type="ORF">SAMN04487965_0503</name>
</gene>
<dbReference type="PANTHER" id="PTHR48079:SF6">
    <property type="entry name" value="NAD(P)-BINDING DOMAIN-CONTAINING PROTEIN-RELATED"/>
    <property type="match status" value="1"/>
</dbReference>
<dbReference type="InterPro" id="IPR001509">
    <property type="entry name" value="Epimerase_deHydtase"/>
</dbReference>
<dbReference type="InterPro" id="IPR051783">
    <property type="entry name" value="NAD(P)-dependent_oxidoreduct"/>
</dbReference>
<dbReference type="InterPro" id="IPR036291">
    <property type="entry name" value="NAD(P)-bd_dom_sf"/>
</dbReference>
<dbReference type="OrthoDB" id="9795415at2"/>
<evidence type="ECO:0000313" key="2">
    <source>
        <dbReference type="EMBL" id="SHE71927.1"/>
    </source>
</evidence>
<evidence type="ECO:0000313" key="3">
    <source>
        <dbReference type="Proteomes" id="UP000184170"/>
    </source>
</evidence>
<dbReference type="GO" id="GO:0005737">
    <property type="term" value="C:cytoplasm"/>
    <property type="evidence" value="ECO:0007669"/>
    <property type="project" value="TreeGrafter"/>
</dbReference>
<dbReference type="SUPFAM" id="SSF51735">
    <property type="entry name" value="NAD(P)-binding Rossmann-fold domains"/>
    <property type="match status" value="1"/>
</dbReference>
<protein>
    <submittedName>
        <fullName evidence="2">Nucleoside-diphosphate-sugar epimerase</fullName>
    </submittedName>
</protein>
<dbReference type="EMBL" id="FQVA01000001">
    <property type="protein sequence ID" value="SHE71927.1"/>
    <property type="molecule type" value="Genomic_DNA"/>
</dbReference>
<evidence type="ECO:0000259" key="1">
    <source>
        <dbReference type="Pfam" id="PF01370"/>
    </source>
</evidence>
<name>A0A1M4VSU1_9GAMM</name>
<keyword evidence="3" id="KW-1185">Reference proteome</keyword>